<organism evidence="3 4">
    <name type="scientific">Fusarium acuminatum</name>
    <dbReference type="NCBI Taxonomy" id="5515"/>
    <lineage>
        <taxon>Eukaryota</taxon>
        <taxon>Fungi</taxon>
        <taxon>Dikarya</taxon>
        <taxon>Ascomycota</taxon>
        <taxon>Pezizomycotina</taxon>
        <taxon>Sordariomycetes</taxon>
        <taxon>Hypocreomycetidae</taxon>
        <taxon>Hypocreales</taxon>
        <taxon>Nectriaceae</taxon>
        <taxon>Fusarium</taxon>
        <taxon>Fusarium tricinctum species complex</taxon>
    </lineage>
</organism>
<dbReference type="Proteomes" id="UP001489902">
    <property type="component" value="Chromosome 7"/>
</dbReference>
<dbReference type="CDD" id="cd12148">
    <property type="entry name" value="fungal_TF_MHR"/>
    <property type="match status" value="1"/>
</dbReference>
<feature type="domain" description="Alpha-L-rhamnosidase six-hairpin glycosidase" evidence="1">
    <location>
        <begin position="178"/>
        <end position="476"/>
    </location>
</feature>
<gene>
    <name evidence="3" type="ORF">QYS62_011405</name>
</gene>
<dbReference type="SUPFAM" id="SSF48208">
    <property type="entry name" value="Six-hairpin glycosidases"/>
    <property type="match status" value="1"/>
</dbReference>
<dbReference type="Gene3D" id="1.50.10.10">
    <property type="match status" value="1"/>
</dbReference>
<dbReference type="InterPro" id="IPR012341">
    <property type="entry name" value="6hp_glycosidase-like_sf"/>
</dbReference>
<proteinExistence type="predicted"/>
<evidence type="ECO:0000313" key="4">
    <source>
        <dbReference type="Proteomes" id="UP001489902"/>
    </source>
</evidence>
<accession>A0ABZ2XAL7</accession>
<feature type="domain" description="Glycosyl hydrolase family 78 alpha-rhamnosidase N-terminal" evidence="2">
    <location>
        <begin position="23"/>
        <end position="164"/>
    </location>
</feature>
<evidence type="ECO:0000259" key="1">
    <source>
        <dbReference type="Pfam" id="PF17389"/>
    </source>
</evidence>
<name>A0ABZ2XAL7_9HYPO</name>
<dbReference type="InterPro" id="IPR049164">
    <property type="entry name" value="Glyco_hydro_78_N"/>
</dbReference>
<sequence>MAQTFERIADDLLPKLHQCFRVPQRIIRFEKASLQFLGFEACTIDHDINDLQSLPWGKGSEFILDFGIHMVGFLSFHLDYVGQNMDAPCRLRLTFGESPLDVTMDMDNVKTWISTAWLPDEVINIDTCPQTINLPRRYSFRYLRVQIIDTSAKFKVSLSNVRCESVSAVVQDHQIDAIEFPDPLLQDIDHVCISTLRDCMQTVFEDGPRRDRRLWIGDLRLQALANYSTFRDFNLVKRCLFQFAAVCREDGSLPACIFEKPTLTASTDYITDYDALFAAIVYDYVEASRDTETGHLLWETVLGCVKRLQSNLNPDSYVFEAERSKHHIFLDWAKGLDKSAGAHGVLLYCLKVTDKLAVRLNKQPLHNDLILKMTDSANSFLKDGVFVSGGTQQVSYASAAWLVLCEAFPPEVARKALLATLAHPDAVKPLTPYLWHHVCDALAKVECYDECVDLIRSYWGGMVEARADTFWECYDEQDCMASPYGDPTRHTEAESLVNLTATPQSISAPECQIKRFSEGLESVLTWNIFPQGIDPIAIDNGSLMAMPDELPPIGFSELKKFQKCYLATVHSVNPILDVTILDQYVLKVSENGLDWTTQTCLVAFVCAIGAICQDPHVETPKSHNSWDLEQTTDIASRYWSVAEIRYEIPSLPGSMLEHIEDRLTFPSPPAANCLLDETIAWYYFLADIAARHLINRIVDAKVEISGSLSETQARSLLRSYEVFGSQLQDWYLSLPPEVSFPPPDSTISPEANLYKRILRSRYLFIKELLCRPFIRLCLDCALELPTALNDEIFSIASLGLRYCVWRLKAVDRMNKLDHGLWIWIRNSTACSMILIGAARSLQFQSHTASGRLVLPQDWRETVVGFLHGLEKYSYETRGGVAACYRLVTWGLDGFQPNSPDII</sequence>
<protein>
    <submittedName>
        <fullName evidence="3">Bac_rhamnosid6H domain-containing protein</fullName>
    </submittedName>
</protein>
<dbReference type="PANTHER" id="PTHR34987:SF6">
    <property type="entry name" value="ALPHA-L-RHAMNOSIDASE SIX-HAIRPIN GLYCOSIDASE DOMAIN-CONTAINING PROTEIN"/>
    <property type="match status" value="1"/>
</dbReference>
<evidence type="ECO:0000313" key="3">
    <source>
        <dbReference type="EMBL" id="WZH50163.1"/>
    </source>
</evidence>
<dbReference type="InterPro" id="IPR035396">
    <property type="entry name" value="Bac_rhamnosid6H"/>
</dbReference>
<dbReference type="Pfam" id="PF21104">
    <property type="entry name" value="Glyco_hydro_78_N"/>
    <property type="match status" value="1"/>
</dbReference>
<dbReference type="EMBL" id="CP151266">
    <property type="protein sequence ID" value="WZH50163.1"/>
    <property type="molecule type" value="Genomic_DNA"/>
</dbReference>
<dbReference type="Pfam" id="PF17389">
    <property type="entry name" value="Bac_rhamnosid6H"/>
    <property type="match status" value="1"/>
</dbReference>
<dbReference type="PANTHER" id="PTHR34987">
    <property type="entry name" value="C, PUTATIVE (AFU_ORTHOLOGUE AFUA_3G02880)-RELATED"/>
    <property type="match status" value="1"/>
</dbReference>
<keyword evidence="4" id="KW-1185">Reference proteome</keyword>
<reference evidence="3 4" key="1">
    <citation type="submission" date="2024-04" db="EMBL/GenBank/DDBJ databases">
        <title>Complete genome sequence of Fusarium acuminatum.</title>
        <authorList>
            <person name="Lan B."/>
        </authorList>
    </citation>
    <scope>NUCLEOTIDE SEQUENCE [LARGE SCALE GENOMIC DNA]</scope>
    <source>
        <strain evidence="3">1A</strain>
    </source>
</reference>
<evidence type="ECO:0000259" key="2">
    <source>
        <dbReference type="Pfam" id="PF21104"/>
    </source>
</evidence>
<dbReference type="InterPro" id="IPR008928">
    <property type="entry name" value="6-hairpin_glycosidase_sf"/>
</dbReference>